<proteinExistence type="predicted"/>
<evidence type="ECO:0000256" key="1">
    <source>
        <dbReference type="SAM" id="Phobius"/>
    </source>
</evidence>
<dbReference type="Proteomes" id="UP000014065">
    <property type="component" value="Unassembled WGS sequence"/>
</dbReference>
<reference evidence="2 3" key="1">
    <citation type="journal article" date="2012" name="J. Bacteriol.">
        <title>Genome Sequence of "Candidatus Nitrosoarchaeum limnia" BG20, a Low-Salinity Ammonia-Oxidizing Archaeon from the San Francisco Bay Estuary.</title>
        <authorList>
            <person name="Mosier A.C."/>
            <person name="Allen E.E."/>
            <person name="Kim M."/>
            <person name="Ferriera S."/>
            <person name="Francis C.A."/>
        </authorList>
    </citation>
    <scope>NUCLEOTIDE SEQUENCE [LARGE SCALE GENOMIC DNA]</scope>
    <source>
        <strain evidence="2 3">BG20</strain>
    </source>
</reference>
<keyword evidence="1" id="KW-0812">Transmembrane</keyword>
<dbReference type="EMBL" id="AHJG01000290">
    <property type="protein sequence ID" value="EPA04498.1"/>
    <property type="molecule type" value="Genomic_DNA"/>
</dbReference>
<name>S2E0Q3_9ARCH</name>
<feature type="transmembrane region" description="Helical" evidence="1">
    <location>
        <begin position="12"/>
        <end position="32"/>
    </location>
</feature>
<organism evidence="2 3">
    <name type="scientific">Candidatus Nitrosarchaeum limnium BG20</name>
    <dbReference type="NCBI Taxonomy" id="859192"/>
    <lineage>
        <taxon>Archaea</taxon>
        <taxon>Nitrososphaerota</taxon>
        <taxon>Nitrososphaeria</taxon>
        <taxon>Nitrosopumilales</taxon>
        <taxon>Nitrosopumilaceae</taxon>
        <taxon>Nitrosarchaeum</taxon>
    </lineage>
</organism>
<gene>
    <name evidence="2" type="ORF">BG20_I1545</name>
</gene>
<accession>S2E0Q3</accession>
<sequence>MTKMKRSKILQICVNLGFVCVGIIVIANIIISYGNANPLTLYEFWGFGILPIVFGIIFLLRVVEKPKKVRK</sequence>
<protein>
    <submittedName>
        <fullName evidence="2">Uncharacterized protein</fullName>
    </submittedName>
</protein>
<keyword evidence="3" id="KW-1185">Reference proteome</keyword>
<comment type="caution">
    <text evidence="2">The sequence shown here is derived from an EMBL/GenBank/DDBJ whole genome shotgun (WGS) entry which is preliminary data.</text>
</comment>
<dbReference type="AlphaFoldDB" id="S2E0Q3"/>
<keyword evidence="1" id="KW-0472">Membrane</keyword>
<evidence type="ECO:0000313" key="2">
    <source>
        <dbReference type="EMBL" id="EPA04498.1"/>
    </source>
</evidence>
<feature type="transmembrane region" description="Helical" evidence="1">
    <location>
        <begin position="44"/>
        <end position="63"/>
    </location>
</feature>
<keyword evidence="1" id="KW-1133">Transmembrane helix</keyword>
<evidence type="ECO:0000313" key="3">
    <source>
        <dbReference type="Proteomes" id="UP000014065"/>
    </source>
</evidence>